<dbReference type="AlphaFoldDB" id="A0A4R0R1P6"/>
<evidence type="ECO:0000313" key="1">
    <source>
        <dbReference type="EMBL" id="TCD60870.1"/>
    </source>
</evidence>
<reference evidence="1 2" key="1">
    <citation type="submission" date="2018-11" db="EMBL/GenBank/DDBJ databases">
        <title>Genome assembly of Steccherinum ochraceum LE-BIN_3174, the white-rot fungus of the Steccherinaceae family (The Residual Polyporoid clade, Polyporales, Basidiomycota).</title>
        <authorList>
            <person name="Fedorova T.V."/>
            <person name="Glazunova O.A."/>
            <person name="Landesman E.O."/>
            <person name="Moiseenko K.V."/>
            <person name="Psurtseva N.V."/>
            <person name="Savinova O.S."/>
            <person name="Shakhova N.V."/>
            <person name="Tyazhelova T.V."/>
            <person name="Vasina D.V."/>
        </authorList>
    </citation>
    <scope>NUCLEOTIDE SEQUENCE [LARGE SCALE GENOMIC DNA]</scope>
    <source>
        <strain evidence="1 2">LE-BIN_3174</strain>
    </source>
</reference>
<dbReference type="Proteomes" id="UP000292702">
    <property type="component" value="Unassembled WGS sequence"/>
</dbReference>
<accession>A0A4R0R1P6</accession>
<name>A0A4R0R1P6_9APHY</name>
<dbReference type="OrthoDB" id="2748698at2759"/>
<keyword evidence="2" id="KW-1185">Reference proteome</keyword>
<proteinExistence type="predicted"/>
<protein>
    <submittedName>
        <fullName evidence="1">Uncharacterized protein</fullName>
    </submittedName>
</protein>
<organism evidence="1 2">
    <name type="scientific">Steccherinum ochraceum</name>
    <dbReference type="NCBI Taxonomy" id="92696"/>
    <lineage>
        <taxon>Eukaryota</taxon>
        <taxon>Fungi</taxon>
        <taxon>Dikarya</taxon>
        <taxon>Basidiomycota</taxon>
        <taxon>Agaricomycotina</taxon>
        <taxon>Agaricomycetes</taxon>
        <taxon>Polyporales</taxon>
        <taxon>Steccherinaceae</taxon>
        <taxon>Steccherinum</taxon>
    </lineage>
</organism>
<dbReference type="EMBL" id="RWJN01000533">
    <property type="protein sequence ID" value="TCD60870.1"/>
    <property type="molecule type" value="Genomic_DNA"/>
</dbReference>
<sequence>MAHLLDMSKLSEDSVDVEAIATELARYTKITSEDAEVLSHDPTRRDKLIAELYRNPAVRPEHQILQIVAPGGNPDDYLGPANAAIASLTPPKSFEDRITRLHIAWPAATVYFQHKVVFALPGSSKLMDKVMIRYTKIMQEWSRTDSRVRFSPPGFGGSTMASALPALASLPTPPPSREFLKQVSEDMANDFLRNPDNMIGKLFVHDPPQESRDSGTWEVISYTAKKGDGGGLEQVFQVSLEAFGTNVLPMDKEEVKEFLKYSNLYVV</sequence>
<gene>
    <name evidence="1" type="ORF">EIP91_009389</name>
</gene>
<comment type="caution">
    <text evidence="1">The sequence shown here is derived from an EMBL/GenBank/DDBJ whole genome shotgun (WGS) entry which is preliminary data.</text>
</comment>
<evidence type="ECO:0000313" key="2">
    <source>
        <dbReference type="Proteomes" id="UP000292702"/>
    </source>
</evidence>